<evidence type="ECO:0000313" key="2">
    <source>
        <dbReference type="Proteomes" id="UP001162164"/>
    </source>
</evidence>
<protein>
    <recommendedName>
        <fullName evidence="3">Reverse transcriptase</fullName>
    </recommendedName>
</protein>
<sequence length="317" mass="36894">MGHPHRKHKHTRKITDWGAFRAHLQTHIHDITLIHNTEELDFAVLNLETDIKTSLVHSTTERQSPQEKCLGQISEEAMDLIRARRAAKRRAWRTRDHADRRVYNQYTRLVREEFDSLRQERWNSYISELDPVDPGLWKTQKILRTARRPIPPIHGERGLVYTKQDKAEAFADSLEMQSKPRAMTMSPTEERTYHGPIPPNTSVSPWTVLSWRMHIESTVAKGKACFHKLYPMIGRHSQLDLRNKLLLIRQVIQSQLTYAATAWGYAASSYQKRLQSVENIALRCAVNAPRFVKNADIIRDLQYTTTTDTIKERATKL</sequence>
<accession>A0ABQ9IWL8</accession>
<name>A0ABQ9IWL8_9CUCU</name>
<evidence type="ECO:0000313" key="1">
    <source>
        <dbReference type="EMBL" id="KAJ8967936.1"/>
    </source>
</evidence>
<proteinExistence type="predicted"/>
<evidence type="ECO:0008006" key="3">
    <source>
        <dbReference type="Google" id="ProtNLM"/>
    </source>
</evidence>
<dbReference type="EMBL" id="JAPWTJ010002101">
    <property type="protein sequence ID" value="KAJ8967936.1"/>
    <property type="molecule type" value="Genomic_DNA"/>
</dbReference>
<organism evidence="1 2">
    <name type="scientific">Molorchus minor</name>
    <dbReference type="NCBI Taxonomy" id="1323400"/>
    <lineage>
        <taxon>Eukaryota</taxon>
        <taxon>Metazoa</taxon>
        <taxon>Ecdysozoa</taxon>
        <taxon>Arthropoda</taxon>
        <taxon>Hexapoda</taxon>
        <taxon>Insecta</taxon>
        <taxon>Pterygota</taxon>
        <taxon>Neoptera</taxon>
        <taxon>Endopterygota</taxon>
        <taxon>Coleoptera</taxon>
        <taxon>Polyphaga</taxon>
        <taxon>Cucujiformia</taxon>
        <taxon>Chrysomeloidea</taxon>
        <taxon>Cerambycidae</taxon>
        <taxon>Lamiinae</taxon>
        <taxon>Monochamini</taxon>
        <taxon>Molorchus</taxon>
    </lineage>
</organism>
<comment type="caution">
    <text evidence="1">The sequence shown here is derived from an EMBL/GenBank/DDBJ whole genome shotgun (WGS) entry which is preliminary data.</text>
</comment>
<reference evidence="1" key="1">
    <citation type="journal article" date="2023" name="Insect Mol. Biol.">
        <title>Genome sequencing provides insights into the evolution of gene families encoding plant cell wall-degrading enzymes in longhorned beetles.</title>
        <authorList>
            <person name="Shin N.R."/>
            <person name="Okamura Y."/>
            <person name="Kirsch R."/>
            <person name="Pauchet Y."/>
        </authorList>
    </citation>
    <scope>NUCLEOTIDE SEQUENCE</scope>
    <source>
        <strain evidence="1">MMC_N1</strain>
    </source>
</reference>
<gene>
    <name evidence="1" type="ORF">NQ317_000815</name>
</gene>
<keyword evidence="2" id="KW-1185">Reference proteome</keyword>
<dbReference type="Proteomes" id="UP001162164">
    <property type="component" value="Unassembled WGS sequence"/>
</dbReference>